<dbReference type="SMART" id="SM00408">
    <property type="entry name" value="IGc2"/>
    <property type="match status" value="3"/>
</dbReference>
<keyword evidence="4" id="KW-0393">Immunoglobulin domain</keyword>
<keyword evidence="5" id="KW-0472">Membrane</keyword>
<evidence type="ECO:0000256" key="5">
    <source>
        <dbReference type="SAM" id="Phobius"/>
    </source>
</evidence>
<keyword evidence="3" id="KW-0325">Glycoprotein</keyword>
<dbReference type="OMA" id="LTCQTAH"/>
<dbReference type="STRING" id="31033.ENSTRUP00000008438"/>
<dbReference type="InParanoid" id="H2S7R6"/>
<dbReference type="Ensembl" id="ENSTRUT00000008489.3">
    <property type="protein sequence ID" value="ENSTRUP00000008438.3"/>
    <property type="gene ID" value="ENSTRUG00000003595.3"/>
</dbReference>
<dbReference type="FunCoup" id="H2S7R6">
    <property type="interactions" value="245"/>
</dbReference>
<gene>
    <name evidence="8" type="primary">si:ch211-264f5.6</name>
</gene>
<reference evidence="8" key="2">
    <citation type="submission" date="2025-08" db="UniProtKB">
        <authorList>
            <consortium name="Ensembl"/>
        </authorList>
    </citation>
    <scope>IDENTIFICATION</scope>
</reference>
<protein>
    <submittedName>
        <fullName evidence="8">Carcinoembryonic antigen-related cell adhesion molecule 5-like</fullName>
    </submittedName>
</protein>
<feature type="domain" description="Ig-like" evidence="7">
    <location>
        <begin position="126"/>
        <end position="219"/>
    </location>
</feature>
<dbReference type="PROSITE" id="PS50835">
    <property type="entry name" value="IG_LIKE"/>
    <property type="match status" value="4"/>
</dbReference>
<dbReference type="InterPro" id="IPR003598">
    <property type="entry name" value="Ig_sub2"/>
</dbReference>
<feature type="transmembrane region" description="Helical" evidence="5">
    <location>
        <begin position="504"/>
        <end position="526"/>
    </location>
</feature>
<name>H2S7R6_TAKRU</name>
<dbReference type="AlphaFoldDB" id="H2S7R6"/>
<dbReference type="PANTHER" id="PTHR44337:SF17">
    <property type="entry name" value="CARCINOEMBRYONIC ANTIGEN-RELATED CELL ADHESION MOLECULE 5 ISOFORM X1"/>
    <property type="match status" value="1"/>
</dbReference>
<dbReference type="InterPro" id="IPR003599">
    <property type="entry name" value="Ig_sub"/>
</dbReference>
<dbReference type="Pfam" id="PF07679">
    <property type="entry name" value="I-set"/>
    <property type="match status" value="1"/>
</dbReference>
<reference evidence="8" key="3">
    <citation type="submission" date="2025-09" db="UniProtKB">
        <authorList>
            <consortium name="Ensembl"/>
        </authorList>
    </citation>
    <scope>IDENTIFICATION</scope>
</reference>
<dbReference type="PANTHER" id="PTHR44337">
    <property type="entry name" value="CARCINOEMBRYONIC ANTIGEN-RELATED CELL ADHESION MOLECULE 8"/>
    <property type="match status" value="1"/>
</dbReference>
<evidence type="ECO:0000313" key="9">
    <source>
        <dbReference type="Proteomes" id="UP000005226"/>
    </source>
</evidence>
<dbReference type="InterPro" id="IPR013098">
    <property type="entry name" value="Ig_I-set"/>
</dbReference>
<feature type="signal peptide" evidence="6">
    <location>
        <begin position="1"/>
        <end position="19"/>
    </location>
</feature>
<dbReference type="HOGENOM" id="CLU_898778_0_0_1"/>
<dbReference type="SMART" id="SM00409">
    <property type="entry name" value="IG"/>
    <property type="match status" value="5"/>
</dbReference>
<dbReference type="InterPro" id="IPR007110">
    <property type="entry name" value="Ig-like_dom"/>
</dbReference>
<evidence type="ECO:0000256" key="6">
    <source>
        <dbReference type="SAM" id="SignalP"/>
    </source>
</evidence>
<keyword evidence="2" id="KW-1015">Disulfide bond</keyword>
<proteinExistence type="predicted"/>
<dbReference type="Proteomes" id="UP000005226">
    <property type="component" value="Chromosome 12"/>
</dbReference>
<accession>H2S7R6</accession>
<sequence>MDLSHSLLVLLSFLGFYAAQEILPEGPVDVVLGKNVTLRTLLVKPEYVFIVWTYNDGADQVHVATLSETGLKLNIPYEGRVSVDPDTGSLFLAAAKGKDSGDYGISIISKDGGTKTAEIKLRVLEPVSEVTIKSNLAEAMEHNSTVVLSCSAKGSFLKFTWTNRTKPLIPDGKRITLKEEELSSVITITGVLRWDLQGPISCEAANKLESDSSAPFNLTVYYGPEMVAIAPPTPPQFIKAGSDFNLSCSAESSPAATFQWFHNQQLMKNSGPTLTLMKIQELGIGAEAGQFSCVASNDKTKRAVASAAVSFAVMGAITGVNVSGPTAVLLAGNSSANLSCGADAGEVLTVTWKKDGQALTAGGRVVFAKDMRSVMIEPVQKEDNGEYTCQLSNPVSNEMASYKMVVNYGPEEPKVSGEKAVEINDKVTLTCSAPSVPPANFTWRFNGTVTDVTTATYVIDKAVYKNTGTYTCEAHNAVTGRTGQVTHSLSVKEEGSMDGLSDGAIAGIVIAVLVAVGAAIGLFLYCRQKVPVESPY</sequence>
<feature type="domain" description="Ig-like" evidence="7">
    <location>
        <begin position="410"/>
        <end position="490"/>
    </location>
</feature>
<reference evidence="8 9" key="1">
    <citation type="journal article" date="2011" name="Genome Biol. Evol.">
        <title>Integration of the genetic map and genome assembly of fugu facilitates insights into distinct features of genome evolution in teleosts and mammals.</title>
        <authorList>
            <person name="Kai W."/>
            <person name="Kikuchi K."/>
            <person name="Tohari S."/>
            <person name="Chew A.K."/>
            <person name="Tay A."/>
            <person name="Fujiwara A."/>
            <person name="Hosoya S."/>
            <person name="Suetake H."/>
            <person name="Naruse K."/>
            <person name="Brenner S."/>
            <person name="Suzuki Y."/>
            <person name="Venkatesh B."/>
        </authorList>
    </citation>
    <scope>NUCLEOTIDE SEQUENCE [LARGE SCALE GENOMIC DNA]</scope>
</reference>
<evidence type="ECO:0000256" key="3">
    <source>
        <dbReference type="ARBA" id="ARBA00023180"/>
    </source>
</evidence>
<evidence type="ECO:0000256" key="2">
    <source>
        <dbReference type="ARBA" id="ARBA00023157"/>
    </source>
</evidence>
<keyword evidence="5" id="KW-1133">Transmembrane helix</keyword>
<keyword evidence="9" id="KW-1185">Reference proteome</keyword>
<dbReference type="InterPro" id="IPR036179">
    <property type="entry name" value="Ig-like_dom_sf"/>
</dbReference>
<dbReference type="InterPro" id="IPR052598">
    <property type="entry name" value="IgSF_CEA-related"/>
</dbReference>
<dbReference type="eggNOG" id="ENOG502RXPD">
    <property type="taxonomic scope" value="Eukaryota"/>
</dbReference>
<dbReference type="Gene3D" id="2.60.40.10">
    <property type="entry name" value="Immunoglobulins"/>
    <property type="match status" value="5"/>
</dbReference>
<dbReference type="GeneTree" id="ENSGT01100000263479"/>
<evidence type="ECO:0000256" key="4">
    <source>
        <dbReference type="ARBA" id="ARBA00023319"/>
    </source>
</evidence>
<feature type="domain" description="Ig-like" evidence="7">
    <location>
        <begin position="224"/>
        <end position="310"/>
    </location>
</feature>
<dbReference type="Pfam" id="PF13927">
    <property type="entry name" value="Ig_3"/>
    <property type="match status" value="1"/>
</dbReference>
<feature type="chain" id="PRO_5030172293" evidence="6">
    <location>
        <begin position="20"/>
        <end position="536"/>
    </location>
</feature>
<keyword evidence="5" id="KW-0812">Transmembrane</keyword>
<evidence type="ECO:0000256" key="1">
    <source>
        <dbReference type="ARBA" id="ARBA00022729"/>
    </source>
</evidence>
<organism evidence="8 9">
    <name type="scientific">Takifugu rubripes</name>
    <name type="common">Japanese pufferfish</name>
    <name type="synonym">Fugu rubripes</name>
    <dbReference type="NCBI Taxonomy" id="31033"/>
    <lineage>
        <taxon>Eukaryota</taxon>
        <taxon>Metazoa</taxon>
        <taxon>Chordata</taxon>
        <taxon>Craniata</taxon>
        <taxon>Vertebrata</taxon>
        <taxon>Euteleostomi</taxon>
        <taxon>Actinopterygii</taxon>
        <taxon>Neopterygii</taxon>
        <taxon>Teleostei</taxon>
        <taxon>Neoteleostei</taxon>
        <taxon>Acanthomorphata</taxon>
        <taxon>Eupercaria</taxon>
        <taxon>Tetraodontiformes</taxon>
        <taxon>Tetradontoidea</taxon>
        <taxon>Tetraodontidae</taxon>
        <taxon>Takifugu</taxon>
    </lineage>
</organism>
<dbReference type="OrthoDB" id="6353782at2759"/>
<evidence type="ECO:0000259" key="7">
    <source>
        <dbReference type="PROSITE" id="PS50835"/>
    </source>
</evidence>
<dbReference type="Pfam" id="PF13895">
    <property type="entry name" value="Ig_2"/>
    <property type="match status" value="1"/>
</dbReference>
<evidence type="ECO:0000313" key="8">
    <source>
        <dbReference type="Ensembl" id="ENSTRUP00000008438.3"/>
    </source>
</evidence>
<dbReference type="InterPro" id="IPR013783">
    <property type="entry name" value="Ig-like_fold"/>
</dbReference>
<feature type="domain" description="Ig-like" evidence="7">
    <location>
        <begin position="332"/>
        <end position="407"/>
    </location>
</feature>
<keyword evidence="1 6" id="KW-0732">Signal</keyword>
<dbReference type="SUPFAM" id="SSF48726">
    <property type="entry name" value="Immunoglobulin"/>
    <property type="match status" value="5"/>
</dbReference>